<dbReference type="SUPFAM" id="SSF55781">
    <property type="entry name" value="GAF domain-like"/>
    <property type="match status" value="1"/>
</dbReference>
<organism evidence="3 4">
    <name type="scientific">Nocardia africana</name>
    <dbReference type="NCBI Taxonomy" id="134964"/>
    <lineage>
        <taxon>Bacteria</taxon>
        <taxon>Bacillati</taxon>
        <taxon>Actinomycetota</taxon>
        <taxon>Actinomycetes</taxon>
        <taxon>Mycobacteriales</taxon>
        <taxon>Nocardiaceae</taxon>
        <taxon>Nocardia</taxon>
    </lineage>
</organism>
<protein>
    <submittedName>
        <fullName evidence="3">Signal transduction protein containing GAF and PtsI domains</fullName>
    </submittedName>
</protein>
<evidence type="ECO:0000259" key="2">
    <source>
        <dbReference type="Pfam" id="PF13185"/>
    </source>
</evidence>
<accession>A0A378WZ00</accession>
<dbReference type="OrthoDB" id="3683444at2"/>
<dbReference type="InterPro" id="IPR003018">
    <property type="entry name" value="GAF"/>
</dbReference>
<sequence length="263" mass="28823">MTGDSPPPRQDRKLTPVTEQSAAVQRLVRPLARITADLVRDARFADTLPMVTRLCSDVLNAAATAVVVVDPRRVVRVLTAPEEHRDLVRLLEDHTGDGPWSRSMSSMRMVAVENVADDDTWPALCRDAPAVGYRAICAAPMMLGTRPVGSLALFYSEPTEFGEDHCAVVQTVADLTTLSLCQDSDEARSDMLAGRVLAAFDDRVRYEHAVGIAAGRLDIDTDRAAALLRAHARRHEMALTTLSRSITNGTFDWSVLDPSLRDF</sequence>
<reference evidence="3 4" key="1">
    <citation type="submission" date="2018-06" db="EMBL/GenBank/DDBJ databases">
        <authorList>
            <consortium name="Pathogen Informatics"/>
            <person name="Doyle S."/>
        </authorList>
    </citation>
    <scope>NUCLEOTIDE SEQUENCE [LARGE SCALE GENOMIC DNA]</scope>
    <source>
        <strain evidence="3 4">NCTC13184</strain>
    </source>
</reference>
<name>A0A378WZ00_9NOCA</name>
<proteinExistence type="predicted"/>
<dbReference type="Pfam" id="PF13185">
    <property type="entry name" value="GAF_2"/>
    <property type="match status" value="1"/>
</dbReference>
<dbReference type="InterPro" id="IPR029016">
    <property type="entry name" value="GAF-like_dom_sf"/>
</dbReference>
<evidence type="ECO:0000256" key="1">
    <source>
        <dbReference type="SAM" id="MobiDB-lite"/>
    </source>
</evidence>
<dbReference type="AlphaFoldDB" id="A0A378WZ00"/>
<dbReference type="EMBL" id="UGRU01000001">
    <property type="protein sequence ID" value="SUA45543.1"/>
    <property type="molecule type" value="Genomic_DNA"/>
</dbReference>
<feature type="region of interest" description="Disordered" evidence="1">
    <location>
        <begin position="1"/>
        <end position="20"/>
    </location>
</feature>
<evidence type="ECO:0000313" key="3">
    <source>
        <dbReference type="EMBL" id="SUA45543.1"/>
    </source>
</evidence>
<feature type="domain" description="GAF" evidence="2">
    <location>
        <begin position="45"/>
        <end position="177"/>
    </location>
</feature>
<dbReference type="Proteomes" id="UP000255082">
    <property type="component" value="Unassembled WGS sequence"/>
</dbReference>
<evidence type="ECO:0000313" key="4">
    <source>
        <dbReference type="Proteomes" id="UP000255082"/>
    </source>
</evidence>
<gene>
    <name evidence="3" type="ORF">NCTC13184_04067</name>
</gene>
<dbReference type="Gene3D" id="3.30.450.40">
    <property type="match status" value="1"/>
</dbReference>